<dbReference type="RefSeq" id="WP_285966600.1">
    <property type="nucleotide sequence ID" value="NZ_CP127294.1"/>
</dbReference>
<feature type="compositionally biased region" description="Pro residues" evidence="1">
    <location>
        <begin position="11"/>
        <end position="22"/>
    </location>
</feature>
<name>A0A9Y2MUM7_9PSEU</name>
<evidence type="ECO:0000256" key="2">
    <source>
        <dbReference type="SAM" id="Phobius"/>
    </source>
</evidence>
<dbReference type="Proteomes" id="UP001236014">
    <property type="component" value="Chromosome"/>
</dbReference>
<gene>
    <name evidence="3" type="ORF">QRX50_30695</name>
</gene>
<evidence type="ECO:0000313" key="4">
    <source>
        <dbReference type="Proteomes" id="UP001236014"/>
    </source>
</evidence>
<keyword evidence="2" id="KW-0472">Membrane</keyword>
<dbReference type="KEGG" id="acab:QRX50_30695"/>
<feature type="region of interest" description="Disordered" evidence="1">
    <location>
        <begin position="1"/>
        <end position="22"/>
    </location>
</feature>
<keyword evidence="2" id="KW-0812">Transmembrane</keyword>
<dbReference type="AlphaFoldDB" id="A0A9Y2MUM7"/>
<protein>
    <submittedName>
        <fullName evidence="3">Uncharacterized protein</fullName>
    </submittedName>
</protein>
<evidence type="ECO:0000256" key="1">
    <source>
        <dbReference type="SAM" id="MobiDB-lite"/>
    </source>
</evidence>
<dbReference type="EMBL" id="CP127294">
    <property type="protein sequence ID" value="WIX75837.1"/>
    <property type="molecule type" value="Genomic_DNA"/>
</dbReference>
<proteinExistence type="predicted"/>
<sequence length="165" mass="17506">MNDLPRFPEDSNPPPSSSEPPRPAVPNTIAVAFWAFVVSTVIGIVGALLLFGQKDELIDAARRTNPNLSQAQLDQGANIALIVAVVIAIVIALLYLLFAVKLRAGRNWARIVLTVLTALQVLSLITGSGGTWLSYLSALAAVIGVVFSFLGDSNAYIAAGRPVRR</sequence>
<evidence type="ECO:0000313" key="3">
    <source>
        <dbReference type="EMBL" id="WIX75837.1"/>
    </source>
</evidence>
<keyword evidence="4" id="KW-1185">Reference proteome</keyword>
<feature type="transmembrane region" description="Helical" evidence="2">
    <location>
        <begin position="132"/>
        <end position="151"/>
    </location>
</feature>
<keyword evidence="2" id="KW-1133">Transmembrane helix</keyword>
<feature type="transmembrane region" description="Helical" evidence="2">
    <location>
        <begin position="107"/>
        <end position="126"/>
    </location>
</feature>
<feature type="transmembrane region" description="Helical" evidence="2">
    <location>
        <begin position="79"/>
        <end position="100"/>
    </location>
</feature>
<accession>A0A9Y2MUM7</accession>
<reference evidence="3 4" key="1">
    <citation type="submission" date="2023-06" db="EMBL/GenBank/DDBJ databases">
        <authorList>
            <person name="Oyuntsetseg B."/>
            <person name="Kim S.B."/>
        </authorList>
    </citation>
    <scope>NUCLEOTIDE SEQUENCE [LARGE SCALE GENOMIC DNA]</scope>
    <source>
        <strain evidence="3 4">2-15</strain>
    </source>
</reference>
<feature type="transmembrane region" description="Helical" evidence="2">
    <location>
        <begin position="29"/>
        <end position="51"/>
    </location>
</feature>
<organism evidence="3 4">
    <name type="scientific">Amycolatopsis carbonis</name>
    <dbReference type="NCBI Taxonomy" id="715471"/>
    <lineage>
        <taxon>Bacteria</taxon>
        <taxon>Bacillati</taxon>
        <taxon>Actinomycetota</taxon>
        <taxon>Actinomycetes</taxon>
        <taxon>Pseudonocardiales</taxon>
        <taxon>Pseudonocardiaceae</taxon>
        <taxon>Amycolatopsis</taxon>
    </lineage>
</organism>